<protein>
    <recommendedName>
        <fullName evidence="3">MULE transposase domain-containing protein</fullName>
    </recommendedName>
</protein>
<evidence type="ECO:0008006" key="3">
    <source>
        <dbReference type="Google" id="ProtNLM"/>
    </source>
</evidence>
<organism evidence="1 2">
    <name type="scientific">Phytophthora aleatoria</name>
    <dbReference type="NCBI Taxonomy" id="2496075"/>
    <lineage>
        <taxon>Eukaryota</taxon>
        <taxon>Sar</taxon>
        <taxon>Stramenopiles</taxon>
        <taxon>Oomycota</taxon>
        <taxon>Peronosporomycetes</taxon>
        <taxon>Peronosporales</taxon>
        <taxon>Peronosporaceae</taxon>
        <taxon>Phytophthora</taxon>
    </lineage>
</organism>
<feature type="non-terminal residue" evidence="1">
    <location>
        <position position="1"/>
    </location>
</feature>
<evidence type="ECO:0000313" key="2">
    <source>
        <dbReference type="Proteomes" id="UP000709295"/>
    </source>
</evidence>
<gene>
    <name evidence="1" type="ORF">JG688_00016688</name>
</gene>
<comment type="caution">
    <text evidence="1">The sequence shown here is derived from an EMBL/GenBank/DDBJ whole genome shotgun (WGS) entry which is preliminary data.</text>
</comment>
<proteinExistence type="predicted"/>
<reference evidence="1" key="1">
    <citation type="submission" date="2021-01" db="EMBL/GenBank/DDBJ databases">
        <title>Phytophthora aleatoria, a newly-described species from Pinus radiata is distinct from Phytophthora cactorum isolates based on comparative genomics.</title>
        <authorList>
            <person name="Mcdougal R."/>
            <person name="Panda P."/>
            <person name="Williams N."/>
            <person name="Studholme D.J."/>
        </authorList>
    </citation>
    <scope>NUCLEOTIDE SEQUENCE</scope>
    <source>
        <strain evidence="1">NZFS 4037</strain>
    </source>
</reference>
<dbReference type="EMBL" id="JAENGY010002164">
    <property type="protein sequence ID" value="KAG6945210.1"/>
    <property type="molecule type" value="Genomic_DNA"/>
</dbReference>
<accession>A0A8J5MCQ0</accession>
<dbReference type="AlphaFoldDB" id="A0A8J5MCQ0"/>
<dbReference type="Proteomes" id="UP000709295">
    <property type="component" value="Unassembled WGS sequence"/>
</dbReference>
<keyword evidence="2" id="KW-1185">Reference proteome</keyword>
<sequence length="280" mass="32015">MVLFSTAIGRTAHGYDQVRLQSTTAPSFASSSLARCPRARERQRGTYAAVNPFACVYDLMLTLHTIAGKTLTAWTEFFAFWDQLGREQSVMYQTKDCQTTKLYNSTQVVLDGGNAPSGRSGIAPVKQCFELRLFELTGVVFKQCKDLLRDSVLSKLDAFGQTNTDTKQIVSYVADTTEQRLKAVLTEFASTEDNEGVLLQGDWDQTTLLCQFHAQRYVKRMISGKKYFVLPKYRKEIEALFTEMLYVPTKEQFQSRLEVFERRVKKVTPAFAKYFDRNWT</sequence>
<evidence type="ECO:0000313" key="1">
    <source>
        <dbReference type="EMBL" id="KAG6945210.1"/>
    </source>
</evidence>
<name>A0A8J5MCQ0_9STRA</name>